<feature type="transmembrane region" description="Helical" evidence="6">
    <location>
        <begin position="233"/>
        <end position="251"/>
    </location>
</feature>
<feature type="domain" description="Major facilitator superfamily (MFS) profile" evidence="7">
    <location>
        <begin position="198"/>
        <end position="693"/>
    </location>
</feature>
<feature type="compositionally biased region" description="Basic residues" evidence="5">
    <location>
        <begin position="37"/>
        <end position="53"/>
    </location>
</feature>
<organism evidence="8 9">
    <name type="scientific">Venturia nashicola</name>
    <dbReference type="NCBI Taxonomy" id="86259"/>
    <lineage>
        <taxon>Eukaryota</taxon>
        <taxon>Fungi</taxon>
        <taxon>Dikarya</taxon>
        <taxon>Ascomycota</taxon>
        <taxon>Pezizomycotina</taxon>
        <taxon>Dothideomycetes</taxon>
        <taxon>Pleosporomycetidae</taxon>
        <taxon>Venturiales</taxon>
        <taxon>Venturiaceae</taxon>
        <taxon>Venturia</taxon>
    </lineage>
</organism>
<feature type="transmembrane region" description="Helical" evidence="6">
    <location>
        <begin position="351"/>
        <end position="371"/>
    </location>
</feature>
<dbReference type="Gene3D" id="1.20.1720.10">
    <property type="entry name" value="Multidrug resistance protein D"/>
    <property type="match status" value="1"/>
</dbReference>
<dbReference type="PANTHER" id="PTHR23501">
    <property type="entry name" value="MAJOR FACILITATOR SUPERFAMILY"/>
    <property type="match status" value="1"/>
</dbReference>
<feature type="region of interest" description="Disordered" evidence="5">
    <location>
        <begin position="1"/>
        <end position="77"/>
    </location>
</feature>
<dbReference type="GO" id="GO:0005886">
    <property type="term" value="C:plasma membrane"/>
    <property type="evidence" value="ECO:0007669"/>
    <property type="project" value="TreeGrafter"/>
</dbReference>
<dbReference type="EMBL" id="SNSC02000001">
    <property type="protein sequence ID" value="TID27317.1"/>
    <property type="molecule type" value="Genomic_DNA"/>
</dbReference>
<dbReference type="InterPro" id="IPR020846">
    <property type="entry name" value="MFS_dom"/>
</dbReference>
<evidence type="ECO:0000256" key="5">
    <source>
        <dbReference type="SAM" id="MobiDB-lite"/>
    </source>
</evidence>
<dbReference type="Gene3D" id="1.20.1250.20">
    <property type="entry name" value="MFS general substrate transporter like domains"/>
    <property type="match status" value="1"/>
</dbReference>
<name>A0A4Z1PHK7_9PEZI</name>
<gene>
    <name evidence="8" type="ORF">E6O75_ATG00084</name>
</gene>
<evidence type="ECO:0000256" key="1">
    <source>
        <dbReference type="ARBA" id="ARBA00004141"/>
    </source>
</evidence>
<feature type="transmembrane region" description="Helical" evidence="6">
    <location>
        <begin position="288"/>
        <end position="308"/>
    </location>
</feature>
<keyword evidence="9" id="KW-1185">Reference proteome</keyword>
<proteinExistence type="predicted"/>
<dbReference type="Proteomes" id="UP000298493">
    <property type="component" value="Unassembled WGS sequence"/>
</dbReference>
<keyword evidence="2 6" id="KW-0812">Transmembrane</keyword>
<keyword evidence="3 6" id="KW-1133">Transmembrane helix</keyword>
<feature type="transmembrane region" description="Helical" evidence="6">
    <location>
        <begin position="197"/>
        <end position="221"/>
    </location>
</feature>
<evidence type="ECO:0000256" key="4">
    <source>
        <dbReference type="ARBA" id="ARBA00023136"/>
    </source>
</evidence>
<sequence>MKEPQRKDSIQQGLAQLYGQLDNKRQPEPPPPPRVVMKPRKGGLKKGGMKKKPSGGVKFQIDDTPSTARKAGSGGEPEVGVKRVIYGVEDAPTEVILGKTNTEMKRNIFDHGEAPQAGKKSGAKSMVGEQWGQLQEEEKQGASKKAMVEVFDESGKGGAYEMDTIELRNMSTISLEKGSGDLGIDEFEYPTPLKLTIIAVALSLAVFCTGLDGTVIPVVIPQLTDEYNTMQDVGWYGSAYFLASAASQLPYGKLYTFCSIKQVFLYALLFFEMGSLICATAQTSGAFVAGRAIAGLGSGGVFTGALHIIRHLVRPAKRPVYVGIVVSMMGLSNIAGPLLGGVISETMNWRWCFWINLPTGLAVSLVLYIFITTPEQREPSLNWKAKLRRLDIPGLLLVVTSTTFFLLALDWGGTRYAWRSWQIILLFCASLTIFCAFIASQIRLGDMGTVPLSILRRKEVIACSWLGFCLTGSASVTSFWLPNWFQEIKNASPLESGESMMPQVLGFALFGLLTGHLVTLVGYWGPFMLSGSIFMAIGGGLLTTLKVTSMPSAWIGFQCLFGIGYGLGAQAHVSLLQEIFKDESDISMATSIVVLWSQLGPAVALSIDGTIFSNSITQKLSKLIPDFESDHRTQVILRHGILQLKDQLEDMHPEKKAKIVQSYNDAIVSVLRIAVVLGALSVFSSLGAGWKSRRRAIGV</sequence>
<dbReference type="AlphaFoldDB" id="A0A4Z1PHK7"/>
<dbReference type="SUPFAM" id="SSF103473">
    <property type="entry name" value="MFS general substrate transporter"/>
    <property type="match status" value="1"/>
</dbReference>
<dbReference type="CDD" id="cd17502">
    <property type="entry name" value="MFS_Azr1_MDR_like"/>
    <property type="match status" value="1"/>
</dbReference>
<comment type="subcellular location">
    <subcellularLocation>
        <location evidence="1">Membrane</location>
        <topology evidence="1">Multi-pass membrane protein</topology>
    </subcellularLocation>
</comment>
<dbReference type="GO" id="GO:0022857">
    <property type="term" value="F:transmembrane transporter activity"/>
    <property type="evidence" value="ECO:0007669"/>
    <property type="project" value="InterPro"/>
</dbReference>
<feature type="transmembrane region" description="Helical" evidence="6">
    <location>
        <begin position="320"/>
        <end position="339"/>
    </location>
</feature>
<evidence type="ECO:0000256" key="6">
    <source>
        <dbReference type="SAM" id="Phobius"/>
    </source>
</evidence>
<dbReference type="Pfam" id="PF07690">
    <property type="entry name" value="MFS_1"/>
    <property type="match status" value="1"/>
</dbReference>
<dbReference type="InterPro" id="IPR011701">
    <property type="entry name" value="MFS"/>
</dbReference>
<reference evidence="8 9" key="1">
    <citation type="submission" date="2019-04" db="EMBL/GenBank/DDBJ databases">
        <title>High contiguity whole genome sequence and gene annotation resource for two Venturia nashicola isolates.</title>
        <authorList>
            <person name="Prokchorchik M."/>
            <person name="Won K."/>
            <person name="Lee Y."/>
            <person name="Choi E.D."/>
            <person name="Segonzac C."/>
            <person name="Sohn K.H."/>
        </authorList>
    </citation>
    <scope>NUCLEOTIDE SEQUENCE [LARGE SCALE GENOMIC DNA]</scope>
    <source>
        <strain evidence="8 9">PRI2</strain>
    </source>
</reference>
<feature type="transmembrane region" description="Helical" evidence="6">
    <location>
        <begin position="553"/>
        <end position="576"/>
    </location>
</feature>
<evidence type="ECO:0000256" key="2">
    <source>
        <dbReference type="ARBA" id="ARBA00022692"/>
    </source>
</evidence>
<dbReference type="PANTHER" id="PTHR23501:SF199">
    <property type="entry name" value="MFS EFFLUX TRANSPORTER INPD-RELATED"/>
    <property type="match status" value="1"/>
</dbReference>
<feature type="transmembrane region" description="Helical" evidence="6">
    <location>
        <begin position="421"/>
        <end position="439"/>
    </location>
</feature>
<dbReference type="InterPro" id="IPR036259">
    <property type="entry name" value="MFS_trans_sf"/>
</dbReference>
<keyword evidence="4 6" id="KW-0472">Membrane</keyword>
<comment type="caution">
    <text evidence="8">The sequence shown here is derived from an EMBL/GenBank/DDBJ whole genome shotgun (WGS) entry which is preliminary data.</text>
</comment>
<evidence type="ECO:0000313" key="8">
    <source>
        <dbReference type="EMBL" id="TID27317.1"/>
    </source>
</evidence>
<feature type="transmembrane region" description="Helical" evidence="6">
    <location>
        <begin position="392"/>
        <end position="409"/>
    </location>
</feature>
<dbReference type="OrthoDB" id="3437016at2759"/>
<feature type="transmembrane region" description="Helical" evidence="6">
    <location>
        <begin position="527"/>
        <end position="547"/>
    </location>
</feature>
<accession>A0A4Z1PHK7</accession>
<feature type="transmembrane region" description="Helical" evidence="6">
    <location>
        <begin position="666"/>
        <end position="690"/>
    </location>
</feature>
<feature type="transmembrane region" description="Helical" evidence="6">
    <location>
        <begin position="460"/>
        <end position="481"/>
    </location>
</feature>
<evidence type="ECO:0000256" key="3">
    <source>
        <dbReference type="ARBA" id="ARBA00022989"/>
    </source>
</evidence>
<evidence type="ECO:0000313" key="9">
    <source>
        <dbReference type="Proteomes" id="UP000298493"/>
    </source>
</evidence>
<evidence type="ECO:0000259" key="7">
    <source>
        <dbReference type="PROSITE" id="PS50850"/>
    </source>
</evidence>
<feature type="transmembrane region" description="Helical" evidence="6">
    <location>
        <begin position="263"/>
        <end position="282"/>
    </location>
</feature>
<feature type="transmembrane region" description="Helical" evidence="6">
    <location>
        <begin position="501"/>
        <end position="520"/>
    </location>
</feature>
<protein>
    <submittedName>
        <fullName evidence="8">General substrate transporter</fullName>
    </submittedName>
</protein>
<feature type="transmembrane region" description="Helical" evidence="6">
    <location>
        <begin position="588"/>
        <end position="607"/>
    </location>
</feature>
<dbReference type="PROSITE" id="PS50850">
    <property type="entry name" value="MFS"/>
    <property type="match status" value="1"/>
</dbReference>